<dbReference type="Proteomes" id="UP000651156">
    <property type="component" value="Unassembled WGS sequence"/>
</dbReference>
<dbReference type="SMART" id="SM00387">
    <property type="entry name" value="HATPase_c"/>
    <property type="match status" value="1"/>
</dbReference>
<dbReference type="CDD" id="cd16922">
    <property type="entry name" value="HATPase_EvgS-ArcB-TorS-like"/>
    <property type="match status" value="1"/>
</dbReference>
<dbReference type="Pfam" id="PF14361">
    <property type="entry name" value="RsbRD_N"/>
    <property type="match status" value="1"/>
</dbReference>
<evidence type="ECO:0000256" key="1">
    <source>
        <dbReference type="ARBA" id="ARBA00000085"/>
    </source>
</evidence>
<dbReference type="PANTHER" id="PTHR43047:SF72">
    <property type="entry name" value="OSMOSENSING HISTIDINE PROTEIN KINASE SLN1"/>
    <property type="match status" value="1"/>
</dbReference>
<dbReference type="CDD" id="cd00082">
    <property type="entry name" value="HisKA"/>
    <property type="match status" value="1"/>
</dbReference>
<keyword evidence="10" id="KW-1185">Reference proteome</keyword>
<evidence type="ECO:0000256" key="6">
    <source>
        <dbReference type="ARBA" id="ARBA00023012"/>
    </source>
</evidence>
<dbReference type="PANTHER" id="PTHR43047">
    <property type="entry name" value="TWO-COMPONENT HISTIDINE PROTEIN KINASE"/>
    <property type="match status" value="1"/>
</dbReference>
<keyword evidence="6" id="KW-0902">Two-component regulatory system</keyword>
<evidence type="ECO:0000313" key="9">
    <source>
        <dbReference type="EMBL" id="MBE9192752.1"/>
    </source>
</evidence>
<keyword evidence="7" id="KW-0175">Coiled coil</keyword>
<dbReference type="Pfam" id="PF00512">
    <property type="entry name" value="HisKA"/>
    <property type="match status" value="1"/>
</dbReference>
<dbReference type="Gene3D" id="1.10.287.130">
    <property type="match status" value="1"/>
</dbReference>
<proteinExistence type="predicted"/>
<dbReference type="PRINTS" id="PR00344">
    <property type="entry name" value="BCTRLSENSOR"/>
</dbReference>
<feature type="domain" description="Histidine kinase" evidence="8">
    <location>
        <begin position="171"/>
        <end position="393"/>
    </location>
</feature>
<keyword evidence="3" id="KW-0597">Phosphoprotein</keyword>
<accession>A0ABR9UWS2</accession>
<evidence type="ECO:0000256" key="5">
    <source>
        <dbReference type="ARBA" id="ARBA00022777"/>
    </source>
</evidence>
<evidence type="ECO:0000256" key="3">
    <source>
        <dbReference type="ARBA" id="ARBA00022553"/>
    </source>
</evidence>
<evidence type="ECO:0000256" key="7">
    <source>
        <dbReference type="SAM" id="Coils"/>
    </source>
</evidence>
<dbReference type="Pfam" id="PF02518">
    <property type="entry name" value="HATPase_c"/>
    <property type="match status" value="1"/>
</dbReference>
<dbReference type="SMART" id="SM00388">
    <property type="entry name" value="HisKA"/>
    <property type="match status" value="1"/>
</dbReference>
<dbReference type="InterPro" id="IPR003594">
    <property type="entry name" value="HATPase_dom"/>
</dbReference>
<dbReference type="InterPro" id="IPR036097">
    <property type="entry name" value="HisK_dim/P_sf"/>
</dbReference>
<evidence type="ECO:0000313" key="10">
    <source>
        <dbReference type="Proteomes" id="UP000651156"/>
    </source>
</evidence>
<sequence>MFDFSQILLKKSDTIIENWVADVRQDRQIETTEGMCYAAIRNHVPYVLQAMATVLSKTADDDIHTLVEASLVHGIHRAEEGFDPLEIAREYRLLRRAIFSALEPDLQQVSSTEVIRVFRLVDAVVDDAIARCFQSYVDERLRELQQLQSQLTLHNQELTRLIRANQENFSHLAHELKNPLTSIIGYSDLFIRLQNKTEVKDNYKNIEHIERVLRNGRHLLRLINDALEISRYEAGKMRLHPEPTDVCAAIQDVLDMLQPMAQVKNLQIATDLAEAPPKVITDALRFQQIVTNLVSNAIRYTSSGSVVVKCYSLEDKWAIAVSDTGIGIAPEEQTRIFEPYYRIGDTPKSHLPDSTGLGLAIVSRLVKLLQGEINFVSEVGVGSTFTVILPIEVIRG</sequence>
<dbReference type="EMBL" id="JADEWN010000064">
    <property type="protein sequence ID" value="MBE9192752.1"/>
    <property type="molecule type" value="Genomic_DNA"/>
</dbReference>
<dbReference type="SUPFAM" id="SSF55874">
    <property type="entry name" value="ATPase domain of HSP90 chaperone/DNA topoisomerase II/histidine kinase"/>
    <property type="match status" value="1"/>
</dbReference>
<dbReference type="InterPro" id="IPR025751">
    <property type="entry name" value="RsbRD_N_dom"/>
</dbReference>
<dbReference type="InterPro" id="IPR005467">
    <property type="entry name" value="His_kinase_dom"/>
</dbReference>
<comment type="caution">
    <text evidence="9">The sequence shown here is derived from an EMBL/GenBank/DDBJ whole genome shotgun (WGS) entry which is preliminary data.</text>
</comment>
<evidence type="ECO:0000259" key="8">
    <source>
        <dbReference type="PROSITE" id="PS50109"/>
    </source>
</evidence>
<dbReference type="InterPro" id="IPR036890">
    <property type="entry name" value="HATPase_C_sf"/>
</dbReference>
<name>A0ABR9UWS2_9CHRO</name>
<reference evidence="9 10" key="1">
    <citation type="submission" date="2020-10" db="EMBL/GenBank/DDBJ databases">
        <authorList>
            <person name="Castelo-Branco R."/>
            <person name="Eusebio N."/>
            <person name="Adriana R."/>
            <person name="Vieira A."/>
            <person name="Brugerolle De Fraissinette N."/>
            <person name="Rezende De Castro R."/>
            <person name="Schneider M.P."/>
            <person name="Vasconcelos V."/>
            <person name="Leao P.N."/>
        </authorList>
    </citation>
    <scope>NUCLEOTIDE SEQUENCE [LARGE SCALE GENOMIC DNA]</scope>
    <source>
        <strain evidence="9 10">LEGE 06123</strain>
    </source>
</reference>
<dbReference type="EC" id="2.7.13.3" evidence="2"/>
<dbReference type="Gene3D" id="3.30.565.10">
    <property type="entry name" value="Histidine kinase-like ATPase, C-terminal domain"/>
    <property type="match status" value="1"/>
</dbReference>
<evidence type="ECO:0000256" key="2">
    <source>
        <dbReference type="ARBA" id="ARBA00012438"/>
    </source>
</evidence>
<evidence type="ECO:0000256" key="4">
    <source>
        <dbReference type="ARBA" id="ARBA00022679"/>
    </source>
</evidence>
<protein>
    <recommendedName>
        <fullName evidence="2">histidine kinase</fullName>
        <ecNumber evidence="2">2.7.13.3</ecNumber>
    </recommendedName>
</protein>
<dbReference type="GO" id="GO:0016301">
    <property type="term" value="F:kinase activity"/>
    <property type="evidence" value="ECO:0007669"/>
    <property type="project" value="UniProtKB-KW"/>
</dbReference>
<dbReference type="PROSITE" id="PS50109">
    <property type="entry name" value="HIS_KIN"/>
    <property type="match status" value="1"/>
</dbReference>
<feature type="coiled-coil region" evidence="7">
    <location>
        <begin position="137"/>
        <end position="164"/>
    </location>
</feature>
<keyword evidence="4" id="KW-0808">Transferase</keyword>
<keyword evidence="5 9" id="KW-0418">Kinase</keyword>
<dbReference type="InterPro" id="IPR004358">
    <property type="entry name" value="Sig_transdc_His_kin-like_C"/>
</dbReference>
<dbReference type="SUPFAM" id="SSF47384">
    <property type="entry name" value="Homodimeric domain of signal transducing histidine kinase"/>
    <property type="match status" value="1"/>
</dbReference>
<dbReference type="InterPro" id="IPR003661">
    <property type="entry name" value="HisK_dim/P_dom"/>
</dbReference>
<comment type="catalytic activity">
    <reaction evidence="1">
        <text>ATP + protein L-histidine = ADP + protein N-phospho-L-histidine.</text>
        <dbReference type="EC" id="2.7.13.3"/>
    </reaction>
</comment>
<gene>
    <name evidence="9" type="ORF">IQ230_20830</name>
</gene>
<dbReference type="RefSeq" id="WP_193934164.1">
    <property type="nucleotide sequence ID" value="NZ_CAWPMZ010000102.1"/>
</dbReference>
<organism evidence="9 10">
    <name type="scientific">Gloeocapsopsis crepidinum LEGE 06123</name>
    <dbReference type="NCBI Taxonomy" id="588587"/>
    <lineage>
        <taxon>Bacteria</taxon>
        <taxon>Bacillati</taxon>
        <taxon>Cyanobacteriota</taxon>
        <taxon>Cyanophyceae</taxon>
        <taxon>Oscillatoriophycideae</taxon>
        <taxon>Chroococcales</taxon>
        <taxon>Chroococcaceae</taxon>
        <taxon>Gloeocapsopsis</taxon>
    </lineage>
</organism>